<accession>A0A8H3FP49</accession>
<proteinExistence type="predicted"/>
<dbReference type="EMBL" id="CAJPDR010000214">
    <property type="protein sequence ID" value="CAF9926462.1"/>
    <property type="molecule type" value="Genomic_DNA"/>
</dbReference>
<name>A0A8H3FP49_9LECA</name>
<feature type="coiled-coil region" evidence="1">
    <location>
        <begin position="12"/>
        <end position="50"/>
    </location>
</feature>
<organism evidence="2 3">
    <name type="scientific">Alectoria fallacina</name>
    <dbReference type="NCBI Taxonomy" id="1903189"/>
    <lineage>
        <taxon>Eukaryota</taxon>
        <taxon>Fungi</taxon>
        <taxon>Dikarya</taxon>
        <taxon>Ascomycota</taxon>
        <taxon>Pezizomycotina</taxon>
        <taxon>Lecanoromycetes</taxon>
        <taxon>OSLEUM clade</taxon>
        <taxon>Lecanoromycetidae</taxon>
        <taxon>Lecanorales</taxon>
        <taxon>Lecanorineae</taxon>
        <taxon>Parmeliaceae</taxon>
        <taxon>Alectoria</taxon>
    </lineage>
</organism>
<sequence>MSSATLPPQQLYEDEKVRNETLARKLVRLKAKFEREQTKLKREKINVKTELKRERELDEDKDERLDNFEASFEFTKGKVETTLDNADRLRSLVDYKNDEAPQTKIRTLEAEAVKLQTLNWALEGKLDELLALFQDKGDTEATRTERLFSGSEQIDSIQDQLQSRTQSLKNELEKDHLFKFGRVLTAVMIGTSLDDIMGNPFANPDGWNVKINLDPGKTGQPSLGLDFKFSKDGTDSNNAEHYNSFAVGWEPGVRIEDKFQMENFHAERATQPTSHELLPFTFPAALQKLCKRQEDADRLVCVTFRSNAHKSSPMNVEWAKALKNGTGDIPYNNLKRMYSAEDPSHYVSLWFMTLYHIPLPRLYARCIQPFTNAVKEHTPPFHVHLDEDDELMTNLDPKSDLEATETEPIPTLEDIDALRAENLKLKTENNSLQTLMRDQNKKIEKLADDLRQAHKERDNIIQTAEKMKHQRELKPKQIQKALNEISKILK</sequence>
<dbReference type="Proteomes" id="UP000664203">
    <property type="component" value="Unassembled WGS sequence"/>
</dbReference>
<protein>
    <submittedName>
        <fullName evidence="2">Uncharacterized protein</fullName>
    </submittedName>
</protein>
<comment type="caution">
    <text evidence="2">The sequence shown here is derived from an EMBL/GenBank/DDBJ whole genome shotgun (WGS) entry which is preliminary data.</text>
</comment>
<evidence type="ECO:0000313" key="2">
    <source>
        <dbReference type="EMBL" id="CAF9926462.1"/>
    </source>
</evidence>
<feature type="coiled-coil region" evidence="1">
    <location>
        <begin position="415"/>
        <end position="470"/>
    </location>
</feature>
<reference evidence="2" key="1">
    <citation type="submission" date="2021-03" db="EMBL/GenBank/DDBJ databases">
        <authorList>
            <person name="Tagirdzhanova G."/>
        </authorList>
    </citation>
    <scope>NUCLEOTIDE SEQUENCE</scope>
</reference>
<dbReference type="OrthoDB" id="10387061at2759"/>
<evidence type="ECO:0000256" key="1">
    <source>
        <dbReference type="SAM" id="Coils"/>
    </source>
</evidence>
<evidence type="ECO:0000313" key="3">
    <source>
        <dbReference type="Proteomes" id="UP000664203"/>
    </source>
</evidence>
<gene>
    <name evidence="2" type="ORF">ALECFALPRED_003449</name>
</gene>
<dbReference type="AlphaFoldDB" id="A0A8H3FP49"/>
<keyword evidence="3" id="KW-1185">Reference proteome</keyword>
<keyword evidence="1" id="KW-0175">Coiled coil</keyword>